<evidence type="ECO:0000256" key="1">
    <source>
        <dbReference type="SAM" id="MobiDB-lite"/>
    </source>
</evidence>
<dbReference type="EMBL" id="WHVB01000005">
    <property type="protein sequence ID" value="KAF8482422.1"/>
    <property type="molecule type" value="Genomic_DNA"/>
</dbReference>
<proteinExistence type="predicted"/>
<feature type="region of interest" description="Disordered" evidence="1">
    <location>
        <begin position="307"/>
        <end position="332"/>
    </location>
</feature>
<name>A0A9P5TAK2_9AGAM</name>
<protein>
    <submittedName>
        <fullName evidence="2">Uncharacterized protein</fullName>
    </submittedName>
</protein>
<feature type="region of interest" description="Disordered" evidence="1">
    <location>
        <begin position="249"/>
        <end position="268"/>
    </location>
</feature>
<dbReference type="AlphaFoldDB" id="A0A9P5TAK2"/>
<feature type="region of interest" description="Disordered" evidence="1">
    <location>
        <begin position="360"/>
        <end position="385"/>
    </location>
</feature>
<dbReference type="OrthoDB" id="3243848at2759"/>
<reference evidence="2" key="2">
    <citation type="journal article" date="2020" name="Nat. Commun.">
        <title>Large-scale genome sequencing of mycorrhizal fungi provides insights into the early evolution of symbiotic traits.</title>
        <authorList>
            <person name="Miyauchi S."/>
            <person name="Kiss E."/>
            <person name="Kuo A."/>
            <person name="Drula E."/>
            <person name="Kohler A."/>
            <person name="Sanchez-Garcia M."/>
            <person name="Morin E."/>
            <person name="Andreopoulos B."/>
            <person name="Barry K.W."/>
            <person name="Bonito G."/>
            <person name="Buee M."/>
            <person name="Carver A."/>
            <person name="Chen C."/>
            <person name="Cichocki N."/>
            <person name="Clum A."/>
            <person name="Culley D."/>
            <person name="Crous P.W."/>
            <person name="Fauchery L."/>
            <person name="Girlanda M."/>
            <person name="Hayes R.D."/>
            <person name="Keri Z."/>
            <person name="LaButti K."/>
            <person name="Lipzen A."/>
            <person name="Lombard V."/>
            <person name="Magnuson J."/>
            <person name="Maillard F."/>
            <person name="Murat C."/>
            <person name="Nolan M."/>
            <person name="Ohm R.A."/>
            <person name="Pangilinan J."/>
            <person name="Pereira M.F."/>
            <person name="Perotto S."/>
            <person name="Peter M."/>
            <person name="Pfister S."/>
            <person name="Riley R."/>
            <person name="Sitrit Y."/>
            <person name="Stielow J.B."/>
            <person name="Szollosi G."/>
            <person name="Zifcakova L."/>
            <person name="Stursova M."/>
            <person name="Spatafora J.W."/>
            <person name="Tedersoo L."/>
            <person name="Vaario L.M."/>
            <person name="Yamada A."/>
            <person name="Yan M."/>
            <person name="Wang P."/>
            <person name="Xu J."/>
            <person name="Bruns T."/>
            <person name="Baldrian P."/>
            <person name="Vilgalys R."/>
            <person name="Dunand C."/>
            <person name="Henrissat B."/>
            <person name="Grigoriev I.V."/>
            <person name="Hibbett D."/>
            <person name="Nagy L.G."/>
            <person name="Martin F.M."/>
        </authorList>
    </citation>
    <scope>NUCLEOTIDE SEQUENCE</scope>
    <source>
        <strain evidence="2">Prilba</strain>
    </source>
</reference>
<organism evidence="2 3">
    <name type="scientific">Russula ochroleuca</name>
    <dbReference type="NCBI Taxonomy" id="152965"/>
    <lineage>
        <taxon>Eukaryota</taxon>
        <taxon>Fungi</taxon>
        <taxon>Dikarya</taxon>
        <taxon>Basidiomycota</taxon>
        <taxon>Agaricomycotina</taxon>
        <taxon>Agaricomycetes</taxon>
        <taxon>Russulales</taxon>
        <taxon>Russulaceae</taxon>
        <taxon>Russula</taxon>
    </lineage>
</organism>
<evidence type="ECO:0000313" key="3">
    <source>
        <dbReference type="Proteomes" id="UP000759537"/>
    </source>
</evidence>
<sequence>MCTYPNQYYPYPYYTPWGSQSNYFDSSPVPSVSTTALQDIVEGQQRATNGLVSLLSQERVSNEQGTRDNKQQFSNLLTLSQNFLGFIPEVEQKFAALESQIHDKCSSANNAEMEDRLNDMDQVITNLKRIAEGFACSTGLRLVPGIAPNQWGWVPASTAPLQQDYTPFGATYPQAPHIYPNIIPNSTRSSAFAGGIPARSVHWPSNLDGTSTSCAPPWLDPYPTSPYAAGNAPSTYSRISLGGVRGFSAASPSTMPPPPMTPTVSGTCSPPTHMGGRFGPCSPVPVPQVQPGRCSLPLSVPIMESPHLQRRASSPPPASSPSQTESVVGSLRHTRLSPITESRTPSPGFPPLPAFGRTHLGRPSPSTSPTETFSTPSGPIAVPPNVVQPSLGTTLRERSDLVVPNDPMRQAFLDMMYPSVPSMLPSSTVPSLLSSPPSVVEVPSSRSVETVRWSSLFPSAPVLIQPPLTRVSSVDSVDETASSMSSPPRSIICYTDSPSAFSLRIDICILLTRLFLYAEFSSPSEPMTPLSRVSGEVIEAMPTKLTTDIMDKPKEIDVPVLSPVIVPSVGDKAQAVASTSNPSFGSGLPQNQLAVQLLSFFFETVQRIFKVPGSVDLSYQGFEVSFSTDSVPWNDASVISGLADDEDGEQDRAFEMMPAPSNAALHRYIKDLARVRMDLAAMQAGGNEDKEQTVVQLELRVKAEQEATQNWVKRVCKAAGALSIVDPAFSPRK</sequence>
<dbReference type="Proteomes" id="UP000759537">
    <property type="component" value="Unassembled WGS sequence"/>
</dbReference>
<evidence type="ECO:0000313" key="2">
    <source>
        <dbReference type="EMBL" id="KAF8482422.1"/>
    </source>
</evidence>
<gene>
    <name evidence="2" type="ORF">DFH94DRAFT_726897</name>
</gene>
<comment type="caution">
    <text evidence="2">The sequence shown here is derived from an EMBL/GenBank/DDBJ whole genome shotgun (WGS) entry which is preliminary data.</text>
</comment>
<keyword evidence="3" id="KW-1185">Reference proteome</keyword>
<accession>A0A9P5TAK2</accession>
<reference evidence="2" key="1">
    <citation type="submission" date="2019-10" db="EMBL/GenBank/DDBJ databases">
        <authorList>
            <consortium name="DOE Joint Genome Institute"/>
            <person name="Kuo A."/>
            <person name="Miyauchi S."/>
            <person name="Kiss E."/>
            <person name="Drula E."/>
            <person name="Kohler A."/>
            <person name="Sanchez-Garcia M."/>
            <person name="Andreopoulos B."/>
            <person name="Barry K.W."/>
            <person name="Bonito G."/>
            <person name="Buee M."/>
            <person name="Carver A."/>
            <person name="Chen C."/>
            <person name="Cichocki N."/>
            <person name="Clum A."/>
            <person name="Culley D."/>
            <person name="Crous P.W."/>
            <person name="Fauchery L."/>
            <person name="Girlanda M."/>
            <person name="Hayes R."/>
            <person name="Keri Z."/>
            <person name="LaButti K."/>
            <person name="Lipzen A."/>
            <person name="Lombard V."/>
            <person name="Magnuson J."/>
            <person name="Maillard F."/>
            <person name="Morin E."/>
            <person name="Murat C."/>
            <person name="Nolan M."/>
            <person name="Ohm R."/>
            <person name="Pangilinan J."/>
            <person name="Pereira M."/>
            <person name="Perotto S."/>
            <person name="Peter M."/>
            <person name="Riley R."/>
            <person name="Sitrit Y."/>
            <person name="Stielow B."/>
            <person name="Szollosi G."/>
            <person name="Zifcakova L."/>
            <person name="Stursova M."/>
            <person name="Spatafora J.W."/>
            <person name="Tedersoo L."/>
            <person name="Vaario L.-M."/>
            <person name="Yamada A."/>
            <person name="Yan M."/>
            <person name="Wang P."/>
            <person name="Xu J."/>
            <person name="Bruns T."/>
            <person name="Baldrian P."/>
            <person name="Vilgalys R."/>
            <person name="Henrissat B."/>
            <person name="Grigoriev I.V."/>
            <person name="Hibbett D."/>
            <person name="Nagy L.G."/>
            <person name="Martin F.M."/>
        </authorList>
    </citation>
    <scope>NUCLEOTIDE SEQUENCE</scope>
    <source>
        <strain evidence="2">Prilba</strain>
    </source>
</reference>
<feature type="compositionally biased region" description="Low complexity" evidence="1">
    <location>
        <begin position="363"/>
        <end position="379"/>
    </location>
</feature>